<evidence type="ECO:0000313" key="17">
    <source>
        <dbReference type="EMBL" id="GGI07379.1"/>
    </source>
</evidence>
<keyword evidence="18" id="KW-1185">Reference proteome</keyword>
<comment type="cofactor">
    <cofactor evidence="14">
        <name>Co(2+)</name>
        <dbReference type="ChEBI" id="CHEBI:48828"/>
    </cofactor>
    <cofactor evidence="14">
        <name>Zn(2+)</name>
        <dbReference type="ChEBI" id="CHEBI:29105"/>
    </cofactor>
    <text evidence="14">Binds 1 divalent metal cation per subunit. Can use either Co(2+) or Zn(2+).</text>
</comment>
<evidence type="ECO:0000256" key="9">
    <source>
        <dbReference type="ARBA" id="ARBA00022833"/>
    </source>
</evidence>
<comment type="function">
    <text evidence="14">Catalyzes the conversion of 3-deoxy-D-arabino-heptulosonate 7-phosphate (DAHP) to dehydroquinate (DHQ).</text>
</comment>
<feature type="binding site" evidence="14">
    <location>
        <position position="156"/>
    </location>
    <ligand>
        <name>NAD(+)</name>
        <dbReference type="ChEBI" id="CHEBI:57540"/>
    </ligand>
</feature>
<evidence type="ECO:0000256" key="5">
    <source>
        <dbReference type="ARBA" id="ARBA00013031"/>
    </source>
</evidence>
<dbReference type="UniPathway" id="UPA00053">
    <property type="reaction ID" value="UER00085"/>
</dbReference>
<dbReference type="NCBIfam" id="TIGR01357">
    <property type="entry name" value="aroB"/>
    <property type="match status" value="1"/>
</dbReference>
<evidence type="ECO:0000259" key="15">
    <source>
        <dbReference type="Pfam" id="PF01761"/>
    </source>
</evidence>
<dbReference type="EC" id="4.2.3.4" evidence="5 14"/>
<dbReference type="PANTHER" id="PTHR43622">
    <property type="entry name" value="3-DEHYDROQUINATE SYNTHASE"/>
    <property type="match status" value="1"/>
</dbReference>
<feature type="binding site" evidence="14">
    <location>
        <position position="189"/>
    </location>
    <ligand>
        <name>Zn(2+)</name>
        <dbReference type="ChEBI" id="CHEBI:29105"/>
    </ligand>
</feature>
<dbReference type="HAMAP" id="MF_00110">
    <property type="entry name" value="DHQ_synthase"/>
    <property type="match status" value="1"/>
</dbReference>
<dbReference type="Pfam" id="PF01761">
    <property type="entry name" value="DHQ_synthase"/>
    <property type="match status" value="1"/>
</dbReference>
<evidence type="ECO:0000259" key="16">
    <source>
        <dbReference type="Pfam" id="PF24621"/>
    </source>
</evidence>
<dbReference type="InterPro" id="IPR030960">
    <property type="entry name" value="DHQS/DOIS_N"/>
</dbReference>
<dbReference type="PANTHER" id="PTHR43622:SF7">
    <property type="entry name" value="3-DEHYDROQUINATE SYNTHASE, CHLOROPLASTIC"/>
    <property type="match status" value="1"/>
</dbReference>
<comment type="similarity">
    <text evidence="14">Belongs to the sugar phosphate cyclases superfamily. Dehydroquinate synthase family.</text>
</comment>
<keyword evidence="10 14" id="KW-0520">NAD</keyword>
<proteinExistence type="inferred from homology"/>
<dbReference type="Gene3D" id="3.40.50.1970">
    <property type="match status" value="1"/>
</dbReference>
<comment type="cofactor">
    <cofactor evidence="3">
        <name>Zn(2+)</name>
        <dbReference type="ChEBI" id="CHEBI:29105"/>
    </cofactor>
</comment>
<gene>
    <name evidence="14 17" type="primary">aroB</name>
    <name evidence="17" type="ORF">GCM10011354_23790</name>
</gene>
<feature type="binding site" evidence="14">
    <location>
        <begin position="110"/>
        <end position="114"/>
    </location>
    <ligand>
        <name>NAD(+)</name>
        <dbReference type="ChEBI" id="CHEBI:57540"/>
    </ligand>
</feature>
<keyword evidence="6 14" id="KW-0028">Amino-acid biosynthesis</keyword>
<keyword evidence="9 14" id="KW-0862">Zinc</keyword>
<evidence type="ECO:0000313" key="18">
    <source>
        <dbReference type="Proteomes" id="UP000650511"/>
    </source>
</evidence>
<feature type="domain" description="3-dehydroquinate synthase N-terminal" evidence="15">
    <location>
        <begin position="73"/>
        <end position="181"/>
    </location>
</feature>
<dbReference type="EMBL" id="BMHA01000008">
    <property type="protein sequence ID" value="GGI07379.1"/>
    <property type="molecule type" value="Genomic_DNA"/>
</dbReference>
<dbReference type="GO" id="GO:0005737">
    <property type="term" value="C:cytoplasm"/>
    <property type="evidence" value="ECO:0007669"/>
    <property type="project" value="UniProtKB-SubCell"/>
</dbReference>
<dbReference type="AlphaFoldDB" id="A0A8J3A8W1"/>
<dbReference type="SUPFAM" id="SSF56796">
    <property type="entry name" value="Dehydroquinate synthase-like"/>
    <property type="match status" value="1"/>
</dbReference>
<dbReference type="CDD" id="cd08195">
    <property type="entry name" value="DHQS"/>
    <property type="match status" value="1"/>
</dbReference>
<dbReference type="GO" id="GO:0046872">
    <property type="term" value="F:metal ion binding"/>
    <property type="evidence" value="ECO:0007669"/>
    <property type="project" value="UniProtKB-KW"/>
</dbReference>
<keyword evidence="12 14" id="KW-0456">Lyase</keyword>
<comment type="pathway">
    <text evidence="4 14">Metabolic intermediate biosynthesis; chorismate biosynthesis; chorismate from D-erythrose 4-phosphate and phosphoenolpyruvate: step 2/7.</text>
</comment>
<dbReference type="InterPro" id="IPR016037">
    <property type="entry name" value="DHQ_synth_AroB"/>
</dbReference>
<evidence type="ECO:0000256" key="7">
    <source>
        <dbReference type="ARBA" id="ARBA00022723"/>
    </source>
</evidence>
<dbReference type="RefSeq" id="WP_165404004.1">
    <property type="nucleotide sequence ID" value="NZ_BMHA01000008.1"/>
</dbReference>
<name>A0A8J3A8W1_9ACTN</name>
<evidence type="ECO:0000256" key="8">
    <source>
        <dbReference type="ARBA" id="ARBA00022741"/>
    </source>
</evidence>
<comment type="subcellular location">
    <subcellularLocation>
        <location evidence="14">Cytoplasm</location>
    </subcellularLocation>
</comment>
<evidence type="ECO:0000256" key="11">
    <source>
        <dbReference type="ARBA" id="ARBA00023141"/>
    </source>
</evidence>
<evidence type="ECO:0000256" key="1">
    <source>
        <dbReference type="ARBA" id="ARBA00001393"/>
    </source>
</evidence>
<feature type="binding site" evidence="14">
    <location>
        <position position="269"/>
    </location>
    <ligand>
        <name>Zn(2+)</name>
        <dbReference type="ChEBI" id="CHEBI:29105"/>
    </ligand>
</feature>
<dbReference type="GO" id="GO:0009073">
    <property type="term" value="P:aromatic amino acid family biosynthetic process"/>
    <property type="evidence" value="ECO:0007669"/>
    <property type="project" value="UniProtKB-KW"/>
</dbReference>
<comment type="caution">
    <text evidence="17">The sequence shown here is derived from an EMBL/GenBank/DDBJ whole genome shotgun (WGS) entry which is preliminary data.</text>
</comment>
<feature type="binding site" evidence="14">
    <location>
        <position position="252"/>
    </location>
    <ligand>
        <name>Zn(2+)</name>
        <dbReference type="ChEBI" id="CHEBI:29105"/>
    </ligand>
</feature>
<feature type="binding site" evidence="14">
    <location>
        <begin position="76"/>
        <end position="81"/>
    </location>
    <ligand>
        <name>NAD(+)</name>
        <dbReference type="ChEBI" id="CHEBI:57540"/>
    </ligand>
</feature>
<evidence type="ECO:0000256" key="2">
    <source>
        <dbReference type="ARBA" id="ARBA00001911"/>
    </source>
</evidence>
<protein>
    <recommendedName>
        <fullName evidence="5 14">3-dehydroquinate synthase</fullName>
        <shortName evidence="14">DHQS</shortName>
        <ecNumber evidence="5 14">4.2.3.4</ecNumber>
    </recommendedName>
</protein>
<accession>A0A8J3A8W1</accession>
<evidence type="ECO:0000256" key="13">
    <source>
        <dbReference type="ARBA" id="ARBA00023285"/>
    </source>
</evidence>
<dbReference type="FunFam" id="3.40.50.1970:FF:000007">
    <property type="entry name" value="Pentafunctional AROM polypeptide"/>
    <property type="match status" value="1"/>
</dbReference>
<reference evidence="17" key="2">
    <citation type="submission" date="2020-09" db="EMBL/GenBank/DDBJ databases">
        <authorList>
            <person name="Sun Q."/>
            <person name="Zhou Y."/>
        </authorList>
    </citation>
    <scope>NUCLEOTIDE SEQUENCE</scope>
    <source>
        <strain evidence="17">CGMCC 1.14988</strain>
    </source>
</reference>
<evidence type="ECO:0000256" key="3">
    <source>
        <dbReference type="ARBA" id="ARBA00001947"/>
    </source>
</evidence>
<sequence length="377" mass="39316">MTAPKRVDVPIEGAPYPVLVGTGWLDDLLDHVALPDGVGRVLVVSQEPVQEAGHLGPVVAAFEAAEVEVHRYDVPDGEAAKSAGVLRELWEACAEAPLGRRDLVVAVGGGVVGDLAGFAAATWNRGIGVLQVPTTLLAQVDAAIGGKTGINLPQGKNLVGAFHQPLAVACDVATLATVAPRIRVEGFGEVVKYGLIADPDLLALLEDRAEDVLAGDPELLEDIVLRSATVKARVVAADEREGGVRAHLNLGHTYGHAVESLTGYDEVLHGEAVAIGTVVALRLGVRLGRTPAALADRAEQLLDRLGLPTRGPVLDRAQVWTTIARDKKADAGGVRFVVLDDLAEPAVVTPERAEVDAVLDELGVIDEPVEEAAPADA</sequence>
<keyword evidence="11 14" id="KW-0057">Aromatic amino acid biosynthesis</keyword>
<dbReference type="Pfam" id="PF24621">
    <property type="entry name" value="DHQS_C"/>
    <property type="match status" value="1"/>
</dbReference>
<dbReference type="Proteomes" id="UP000650511">
    <property type="component" value="Unassembled WGS sequence"/>
</dbReference>
<feature type="domain" description="3-dehydroquinate synthase C-terminal" evidence="16">
    <location>
        <begin position="186"/>
        <end position="329"/>
    </location>
</feature>
<keyword evidence="14" id="KW-0963">Cytoplasm</keyword>
<feature type="binding site" evidence="14">
    <location>
        <begin position="174"/>
        <end position="177"/>
    </location>
    <ligand>
        <name>NAD(+)</name>
        <dbReference type="ChEBI" id="CHEBI:57540"/>
    </ligand>
</feature>
<reference evidence="17" key="1">
    <citation type="journal article" date="2014" name="Int. J. Syst. Evol. Microbiol.">
        <title>Complete genome sequence of Corynebacterium casei LMG S-19264T (=DSM 44701T), isolated from a smear-ripened cheese.</title>
        <authorList>
            <consortium name="US DOE Joint Genome Institute (JGI-PGF)"/>
            <person name="Walter F."/>
            <person name="Albersmeier A."/>
            <person name="Kalinowski J."/>
            <person name="Ruckert C."/>
        </authorList>
    </citation>
    <scope>NUCLEOTIDE SEQUENCE</scope>
    <source>
        <strain evidence="17">CGMCC 1.14988</strain>
    </source>
</reference>
<evidence type="ECO:0000256" key="10">
    <source>
        <dbReference type="ARBA" id="ARBA00023027"/>
    </source>
</evidence>
<dbReference type="InterPro" id="IPR056179">
    <property type="entry name" value="DHQS_C"/>
</dbReference>
<feature type="binding site" evidence="14">
    <location>
        <position position="147"/>
    </location>
    <ligand>
        <name>NAD(+)</name>
        <dbReference type="ChEBI" id="CHEBI:57540"/>
    </ligand>
</feature>
<dbReference type="GO" id="GO:0008652">
    <property type="term" value="P:amino acid biosynthetic process"/>
    <property type="evidence" value="ECO:0007669"/>
    <property type="project" value="UniProtKB-KW"/>
</dbReference>
<feature type="binding site" evidence="14">
    <location>
        <begin position="134"/>
        <end position="135"/>
    </location>
    <ligand>
        <name>NAD(+)</name>
        <dbReference type="ChEBI" id="CHEBI:57540"/>
    </ligand>
</feature>
<evidence type="ECO:0000256" key="4">
    <source>
        <dbReference type="ARBA" id="ARBA00004661"/>
    </source>
</evidence>
<dbReference type="GO" id="GO:0003856">
    <property type="term" value="F:3-dehydroquinate synthase activity"/>
    <property type="evidence" value="ECO:0007669"/>
    <property type="project" value="UniProtKB-UniRule"/>
</dbReference>
<keyword evidence="8 14" id="KW-0547">Nucleotide-binding</keyword>
<evidence type="ECO:0000256" key="14">
    <source>
        <dbReference type="HAMAP-Rule" id="MF_00110"/>
    </source>
</evidence>
<dbReference type="Gene3D" id="1.20.1090.10">
    <property type="entry name" value="Dehydroquinate synthase-like - alpha domain"/>
    <property type="match status" value="1"/>
</dbReference>
<evidence type="ECO:0000256" key="12">
    <source>
        <dbReference type="ARBA" id="ARBA00023239"/>
    </source>
</evidence>
<keyword evidence="13 14" id="KW-0170">Cobalt</keyword>
<dbReference type="GO" id="GO:0009423">
    <property type="term" value="P:chorismate biosynthetic process"/>
    <property type="evidence" value="ECO:0007669"/>
    <property type="project" value="UniProtKB-UniRule"/>
</dbReference>
<dbReference type="GO" id="GO:0000166">
    <property type="term" value="F:nucleotide binding"/>
    <property type="evidence" value="ECO:0007669"/>
    <property type="project" value="UniProtKB-KW"/>
</dbReference>
<comment type="cofactor">
    <cofactor evidence="2 14">
        <name>NAD(+)</name>
        <dbReference type="ChEBI" id="CHEBI:57540"/>
    </cofactor>
</comment>
<dbReference type="InterPro" id="IPR050071">
    <property type="entry name" value="Dehydroquinate_synthase"/>
</dbReference>
<organism evidence="17 18">
    <name type="scientific">Egicoccus halophilus</name>
    <dbReference type="NCBI Taxonomy" id="1670830"/>
    <lineage>
        <taxon>Bacteria</taxon>
        <taxon>Bacillati</taxon>
        <taxon>Actinomycetota</taxon>
        <taxon>Nitriliruptoria</taxon>
        <taxon>Egicoccales</taxon>
        <taxon>Egicoccaceae</taxon>
        <taxon>Egicoccus</taxon>
    </lineage>
</organism>
<comment type="catalytic activity">
    <reaction evidence="1 14">
        <text>7-phospho-2-dehydro-3-deoxy-D-arabino-heptonate = 3-dehydroquinate + phosphate</text>
        <dbReference type="Rhea" id="RHEA:21968"/>
        <dbReference type="ChEBI" id="CHEBI:32364"/>
        <dbReference type="ChEBI" id="CHEBI:43474"/>
        <dbReference type="ChEBI" id="CHEBI:58394"/>
        <dbReference type="EC" id="4.2.3.4"/>
    </reaction>
</comment>
<keyword evidence="7 14" id="KW-0479">Metal-binding</keyword>
<evidence type="ECO:0000256" key="6">
    <source>
        <dbReference type="ARBA" id="ARBA00022605"/>
    </source>
</evidence>